<proteinExistence type="predicted"/>
<dbReference type="Pfam" id="PF01258">
    <property type="entry name" value="zf-dskA_traR"/>
    <property type="match status" value="1"/>
</dbReference>
<evidence type="ECO:0000256" key="4">
    <source>
        <dbReference type="PROSITE-ProRule" id="PRU00510"/>
    </source>
</evidence>
<gene>
    <name evidence="6" type="ORF">OP8BY_0924</name>
</gene>
<comment type="caution">
    <text evidence="6">The sequence shown here is derived from an EMBL/GenBank/DDBJ whole genome shotgun (WGS) entry which is preliminary data.</text>
</comment>
<evidence type="ECO:0000256" key="2">
    <source>
        <dbReference type="ARBA" id="ARBA00022771"/>
    </source>
</evidence>
<dbReference type="SUPFAM" id="SSF109635">
    <property type="entry name" value="DnaK suppressor protein DksA, alpha-hairpin domain"/>
    <property type="match status" value="1"/>
</dbReference>
<protein>
    <submittedName>
        <fullName evidence="6">C4-type zinc finger protein, DksA/TraR family</fullName>
    </submittedName>
</protein>
<reference evidence="6 7" key="1">
    <citation type="submission" date="2018-08" db="EMBL/GenBank/DDBJ databases">
        <title>Genome analysis of the thermophilic bacterium of the candidate phylum Aminicenantes from deep subsurface aquifer revealed its physiology and ecological role.</title>
        <authorList>
            <person name="Kadnikov V.V."/>
            <person name="Mardanov A.V."/>
            <person name="Beletsky A.V."/>
            <person name="Karnachuk O.V."/>
            <person name="Ravin N.V."/>
        </authorList>
    </citation>
    <scope>NUCLEOTIDE SEQUENCE [LARGE SCALE GENOMIC DNA]</scope>
    <source>
        <strain evidence="6">BY38</strain>
    </source>
</reference>
<dbReference type="InterPro" id="IPR000962">
    <property type="entry name" value="Znf_DskA_TraR"/>
</dbReference>
<evidence type="ECO:0000313" key="6">
    <source>
        <dbReference type="EMBL" id="RFT16982.1"/>
    </source>
</evidence>
<dbReference type="EMBL" id="QUAH01000001">
    <property type="protein sequence ID" value="RFT16982.1"/>
    <property type="molecule type" value="Genomic_DNA"/>
</dbReference>
<dbReference type="InterPro" id="IPR037187">
    <property type="entry name" value="DnaK_N"/>
</dbReference>
<accession>A0A3E2BQS2</accession>
<dbReference type="PROSITE" id="PS51128">
    <property type="entry name" value="ZF_DKSA_2"/>
    <property type="match status" value="1"/>
</dbReference>
<dbReference type="SUPFAM" id="SSF57716">
    <property type="entry name" value="Glucocorticoid receptor-like (DNA-binding domain)"/>
    <property type="match status" value="1"/>
</dbReference>
<dbReference type="Proteomes" id="UP000257323">
    <property type="component" value="Unassembled WGS sequence"/>
</dbReference>
<keyword evidence="2" id="KW-0863">Zinc-finger</keyword>
<dbReference type="PANTHER" id="PTHR33823:SF4">
    <property type="entry name" value="GENERAL STRESS PROTEIN 16O"/>
    <property type="match status" value="1"/>
</dbReference>
<evidence type="ECO:0000313" key="7">
    <source>
        <dbReference type="Proteomes" id="UP000257323"/>
    </source>
</evidence>
<feature type="zinc finger region" description="dksA C4-type" evidence="4">
    <location>
        <begin position="90"/>
        <end position="114"/>
    </location>
</feature>
<evidence type="ECO:0000259" key="5">
    <source>
        <dbReference type="Pfam" id="PF01258"/>
    </source>
</evidence>
<keyword evidence="1" id="KW-0479">Metal-binding</keyword>
<evidence type="ECO:0000256" key="1">
    <source>
        <dbReference type="ARBA" id="ARBA00022723"/>
    </source>
</evidence>
<feature type="domain" description="Zinc finger DksA/TraR C4-type" evidence="5">
    <location>
        <begin position="87"/>
        <end position="119"/>
    </location>
</feature>
<evidence type="ECO:0000256" key="3">
    <source>
        <dbReference type="ARBA" id="ARBA00022833"/>
    </source>
</evidence>
<dbReference type="AlphaFoldDB" id="A0A3E2BQS2"/>
<dbReference type="PANTHER" id="PTHR33823">
    <property type="entry name" value="RNA POLYMERASE-BINDING TRANSCRIPTION FACTOR DKSA-RELATED"/>
    <property type="match status" value="1"/>
</dbReference>
<sequence length="125" mass="14645">MTAKAKLSKKEKDEFKKLLLEKKNSIIRKLSQYYNDSKEIETDTALDLVDKAETSYTKEFLLGLTDSEREQLSLIDQALDRLQKSEFGLCLICHKEINKKRLKIIPWAPYCIECQEKKEGESKER</sequence>
<dbReference type="Gene3D" id="1.20.120.910">
    <property type="entry name" value="DksA, coiled-coil domain"/>
    <property type="match status" value="1"/>
</dbReference>
<keyword evidence="3" id="KW-0862">Zinc</keyword>
<organism evidence="6 7">
    <name type="scientific">Candidatus Saccharicenans subterraneus</name>
    <dbReference type="NCBI Taxonomy" id="2508984"/>
    <lineage>
        <taxon>Bacteria</taxon>
        <taxon>Candidatus Aminicenantota</taxon>
        <taxon>Candidatus Aminicenantia</taxon>
        <taxon>Candidatus Aminicenantales</taxon>
        <taxon>Candidatus Saccharicenantaceae</taxon>
        <taxon>Candidatus Saccharicenans</taxon>
    </lineage>
</organism>
<dbReference type="GO" id="GO:0008270">
    <property type="term" value="F:zinc ion binding"/>
    <property type="evidence" value="ECO:0007669"/>
    <property type="project" value="UniProtKB-KW"/>
</dbReference>
<name>A0A3E2BQS2_9BACT</name>